<dbReference type="KEGG" id="pqu:IG609_001565"/>
<evidence type="ECO:0000313" key="2">
    <source>
        <dbReference type="Proteomes" id="UP000806577"/>
    </source>
</evidence>
<dbReference type="EMBL" id="CP065177">
    <property type="protein sequence ID" value="URG49306.1"/>
    <property type="molecule type" value="Genomic_DNA"/>
</dbReference>
<reference evidence="1 2" key="1">
    <citation type="journal article" date="2021" name="Int. J. Syst. Evol. Microbiol.">
        <title>&lt;i&gt;Pectobacterium quasiaquaticum&lt;/i&gt; sp. nov., isolated from waterways.</title>
        <authorList>
            <person name="Ben Moussa H."/>
            <person name="Pedron J."/>
            <person name="Bertrand C."/>
            <person name="Hecquet A."/>
            <person name="Barny M.A."/>
        </authorList>
    </citation>
    <scope>NUCLEOTIDE SEQUENCE [LARGE SCALE GENOMIC DNA]</scope>
    <source>
        <strain evidence="1 2">A477-S1-J17</strain>
    </source>
</reference>
<proteinExistence type="predicted"/>
<dbReference type="RefSeq" id="WP_193401069.1">
    <property type="nucleotide sequence ID" value="NZ_CP065177.1"/>
</dbReference>
<dbReference type="PANTHER" id="PTHR41521:SF4">
    <property type="entry name" value="BLR0684 PROTEIN"/>
    <property type="match status" value="1"/>
</dbReference>
<sequence>MSIKSGAVLIATLCVSFVHPASWAADPAQVKPHAFYVADFIPRDSAAIRPYSTRVESTFAPYSGRYVVRGGSVLPLEGVAPMGRMIVIEFDSLEQAKAWYDSLTYAELKPIRHAAGETNAYIMEASVAPPVSK</sequence>
<name>A0A9Q2ESU7_9GAMM</name>
<dbReference type="SUPFAM" id="SSF54909">
    <property type="entry name" value="Dimeric alpha+beta barrel"/>
    <property type="match status" value="1"/>
</dbReference>
<dbReference type="InterPro" id="IPR011008">
    <property type="entry name" value="Dimeric_a/b-barrel"/>
</dbReference>
<keyword evidence="2" id="KW-1185">Reference proteome</keyword>
<dbReference type="Gene3D" id="3.30.70.100">
    <property type="match status" value="1"/>
</dbReference>
<dbReference type="PANTHER" id="PTHR41521">
    <property type="match status" value="1"/>
</dbReference>
<evidence type="ECO:0000313" key="1">
    <source>
        <dbReference type="EMBL" id="URG49306.1"/>
    </source>
</evidence>
<protein>
    <submittedName>
        <fullName evidence="1">DUF1330 domain-containing protein</fullName>
    </submittedName>
</protein>
<accession>A0A9Q2ESU7</accession>
<dbReference type="AlphaFoldDB" id="A0A9Q2ESU7"/>
<dbReference type="Pfam" id="PF07045">
    <property type="entry name" value="DUF1330"/>
    <property type="match status" value="1"/>
</dbReference>
<organism evidence="1 2">
    <name type="scientific">Pectobacterium quasiaquaticum</name>
    <dbReference type="NCBI Taxonomy" id="2774015"/>
    <lineage>
        <taxon>Bacteria</taxon>
        <taxon>Pseudomonadati</taxon>
        <taxon>Pseudomonadota</taxon>
        <taxon>Gammaproteobacteria</taxon>
        <taxon>Enterobacterales</taxon>
        <taxon>Pectobacteriaceae</taxon>
        <taxon>Pectobacterium</taxon>
    </lineage>
</organism>
<gene>
    <name evidence="1" type="ORF">IG609_001565</name>
</gene>
<dbReference type="InterPro" id="IPR010753">
    <property type="entry name" value="DUF1330"/>
</dbReference>
<dbReference type="Proteomes" id="UP000806577">
    <property type="component" value="Chromosome"/>
</dbReference>